<reference evidence="2 3" key="1">
    <citation type="submission" date="2016-03" db="EMBL/GenBank/DDBJ databases">
        <authorList>
            <person name="Devillers H."/>
        </authorList>
    </citation>
    <scope>NUCLEOTIDE SEQUENCE [LARGE SCALE GENOMIC DNA]</scope>
    <source>
        <strain evidence="2">CBS 6772</strain>
    </source>
</reference>
<dbReference type="InterPro" id="IPR008927">
    <property type="entry name" value="6-PGluconate_DH-like_C_sf"/>
</dbReference>
<protein>
    <submittedName>
        <fullName evidence="2">LAFE_0H06062g1_1</fullName>
    </submittedName>
</protein>
<dbReference type="InterPro" id="IPR013328">
    <property type="entry name" value="6PGD_dom2"/>
</dbReference>
<dbReference type="GO" id="GO:0050661">
    <property type="term" value="F:NADP binding"/>
    <property type="evidence" value="ECO:0007669"/>
    <property type="project" value="TreeGrafter"/>
</dbReference>
<dbReference type="InterPro" id="IPR050838">
    <property type="entry name" value="Ketopantoate_reductase"/>
</dbReference>
<dbReference type="OrthoDB" id="73846at2759"/>
<evidence type="ECO:0000259" key="1">
    <source>
        <dbReference type="Pfam" id="PF08546"/>
    </source>
</evidence>
<sequence length="372" mass="42814">MSVPRVYALGNAPILPLLCHEIASLSIQPKVPEVVLLLQDQKKLGRFLNNDSKLTIQTEYNSDQKYQQFMASCSPPVYATGELVRMKNLIVGECRPKSFTMSLQKYAQSIDSDTNILLLNPTFGLIDFLYRNLWVYEKDRPNVFIGEGCTDQGILSAREFTLKFTGYKEPFNISSVPRSLDEYDHEVELQRVAQFERENEMLRLLNMINKEETLCALNVVNYPYGDLLLIRYENLILNSCIHPLVAIFDSQNSSELLQSKHAMSLVKQLIHEQVMILRANNKFLFSIPNATVALNENRLYDLVVYKLKFNPFPKMTKDISILNRTDVNYLNGYFSRLAQKKGINAALNDSLTKIVKSKVDLMRNRVLNYKYL</sequence>
<dbReference type="PANTHER" id="PTHR43765">
    <property type="entry name" value="2-DEHYDROPANTOATE 2-REDUCTASE-RELATED"/>
    <property type="match status" value="1"/>
</dbReference>
<feature type="domain" description="Ketopantoate reductase C-terminal" evidence="1">
    <location>
        <begin position="227"/>
        <end position="358"/>
    </location>
</feature>
<gene>
    <name evidence="2" type="ORF">LAFE_0H06062G</name>
</gene>
<dbReference type="OMA" id="NCKWNDI"/>
<proteinExistence type="predicted"/>
<dbReference type="SUPFAM" id="SSF48179">
    <property type="entry name" value="6-phosphogluconate dehydrogenase C-terminal domain-like"/>
    <property type="match status" value="1"/>
</dbReference>
<dbReference type="Pfam" id="PF08546">
    <property type="entry name" value="ApbA_C"/>
    <property type="match status" value="1"/>
</dbReference>
<evidence type="ECO:0000313" key="2">
    <source>
        <dbReference type="EMBL" id="SCW04106.1"/>
    </source>
</evidence>
<organism evidence="2 3">
    <name type="scientific">Lachancea fermentati</name>
    <name type="common">Zygosaccharomyces fermentati</name>
    <dbReference type="NCBI Taxonomy" id="4955"/>
    <lineage>
        <taxon>Eukaryota</taxon>
        <taxon>Fungi</taxon>
        <taxon>Dikarya</taxon>
        <taxon>Ascomycota</taxon>
        <taxon>Saccharomycotina</taxon>
        <taxon>Saccharomycetes</taxon>
        <taxon>Saccharomycetales</taxon>
        <taxon>Saccharomycetaceae</taxon>
        <taxon>Lachancea</taxon>
    </lineage>
</organism>
<dbReference type="GO" id="GO:0008677">
    <property type="term" value="F:2-dehydropantoate 2-reductase activity"/>
    <property type="evidence" value="ECO:0007669"/>
    <property type="project" value="TreeGrafter"/>
</dbReference>
<dbReference type="InterPro" id="IPR013752">
    <property type="entry name" value="KPA_reductase"/>
</dbReference>
<dbReference type="GO" id="GO:0005739">
    <property type="term" value="C:mitochondrion"/>
    <property type="evidence" value="ECO:0007669"/>
    <property type="project" value="TreeGrafter"/>
</dbReference>
<dbReference type="AlphaFoldDB" id="A0A1G4MJQ6"/>
<accession>A0A1G4MJQ6</accession>
<dbReference type="Gene3D" id="1.10.1040.10">
    <property type="entry name" value="N-(1-d-carboxylethyl)-l-norvaline Dehydrogenase, domain 2"/>
    <property type="match status" value="1"/>
</dbReference>
<dbReference type="EMBL" id="LT598491">
    <property type="protein sequence ID" value="SCW04106.1"/>
    <property type="molecule type" value="Genomic_DNA"/>
</dbReference>
<dbReference type="PANTHER" id="PTHR43765:SF4">
    <property type="entry name" value="CYTOCHROME B TRANSLATIONAL ACTIVATOR PROTEIN CBS2"/>
    <property type="match status" value="1"/>
</dbReference>
<keyword evidence="3" id="KW-1185">Reference proteome</keyword>
<evidence type="ECO:0000313" key="3">
    <source>
        <dbReference type="Proteomes" id="UP000190831"/>
    </source>
</evidence>
<dbReference type="Proteomes" id="UP000190831">
    <property type="component" value="Chromosome H"/>
</dbReference>
<name>A0A1G4MJQ6_LACFM</name>
<dbReference type="STRING" id="4955.A0A1G4MJQ6"/>